<reference evidence="3" key="1">
    <citation type="submission" date="2020-05" db="EMBL/GenBank/DDBJ databases">
        <authorList>
            <person name="Chiriac C."/>
            <person name="Salcher M."/>
            <person name="Ghai R."/>
            <person name="Kavagutti S V."/>
        </authorList>
    </citation>
    <scope>NUCLEOTIDE SEQUENCE</scope>
</reference>
<dbReference type="SUPFAM" id="SSF46955">
    <property type="entry name" value="Putative DNA-binding domain"/>
    <property type="match status" value="1"/>
</dbReference>
<evidence type="ECO:0000313" key="3">
    <source>
        <dbReference type="EMBL" id="CAB4687756.1"/>
    </source>
</evidence>
<name>A0A6J6NNK4_9ZZZZ</name>
<dbReference type="PROSITE" id="PS50937">
    <property type="entry name" value="HTH_MERR_2"/>
    <property type="match status" value="1"/>
</dbReference>
<proteinExistence type="predicted"/>
<protein>
    <submittedName>
        <fullName evidence="3">Unannotated protein</fullName>
    </submittedName>
</protein>
<dbReference type="SMART" id="SM00422">
    <property type="entry name" value="HTH_MERR"/>
    <property type="match status" value="1"/>
</dbReference>
<dbReference type="PANTHER" id="PTHR30204:SF93">
    <property type="entry name" value="HTH MERR-TYPE DOMAIN-CONTAINING PROTEIN"/>
    <property type="match status" value="1"/>
</dbReference>
<dbReference type="InterPro" id="IPR047057">
    <property type="entry name" value="MerR_fam"/>
</dbReference>
<dbReference type="Pfam" id="PF13411">
    <property type="entry name" value="MerR_1"/>
    <property type="match status" value="1"/>
</dbReference>
<sequence>MSAEASEATDAALLTIDELSAQVGLTVRTTRYYASLGLLPAPLRRGRVAYYDRVHLARLELVRALQDHGFTLQAIERFLATVPLEASVEDLALQRAMLTSWSPRPVEKLTRRQLEKKAARKLSDRDVELLVVMGSLERDGEAYVALPSLSVGVELLAVDVPEAALGEASDAITRHMESLAAELTDILRSQVLEPYRREAHSPEDAERLEQTMARLRQLTLEAVVTGFQRAANAVITRSLARS</sequence>
<dbReference type="InterPro" id="IPR009061">
    <property type="entry name" value="DNA-bd_dom_put_sf"/>
</dbReference>
<dbReference type="GO" id="GO:0003677">
    <property type="term" value="F:DNA binding"/>
    <property type="evidence" value="ECO:0007669"/>
    <property type="project" value="UniProtKB-KW"/>
</dbReference>
<gene>
    <name evidence="3" type="ORF">UFOPK2579_00207</name>
</gene>
<dbReference type="PRINTS" id="PR00040">
    <property type="entry name" value="HTHMERR"/>
</dbReference>
<dbReference type="Gene3D" id="1.10.1660.10">
    <property type="match status" value="1"/>
</dbReference>
<dbReference type="InterPro" id="IPR000551">
    <property type="entry name" value="MerR-type_HTH_dom"/>
</dbReference>
<feature type="domain" description="HTH merR-type" evidence="2">
    <location>
        <begin position="13"/>
        <end position="81"/>
    </location>
</feature>
<dbReference type="PANTHER" id="PTHR30204">
    <property type="entry name" value="REDOX-CYCLING DRUG-SENSING TRANSCRIPTIONAL ACTIVATOR SOXR"/>
    <property type="match status" value="1"/>
</dbReference>
<keyword evidence="1" id="KW-0238">DNA-binding</keyword>
<evidence type="ECO:0000259" key="2">
    <source>
        <dbReference type="PROSITE" id="PS50937"/>
    </source>
</evidence>
<dbReference type="AlphaFoldDB" id="A0A6J6NNK4"/>
<evidence type="ECO:0000256" key="1">
    <source>
        <dbReference type="ARBA" id="ARBA00023125"/>
    </source>
</evidence>
<accession>A0A6J6NNK4</accession>
<dbReference type="EMBL" id="CAEZXR010000013">
    <property type="protein sequence ID" value="CAB4687756.1"/>
    <property type="molecule type" value="Genomic_DNA"/>
</dbReference>
<dbReference type="GO" id="GO:0003700">
    <property type="term" value="F:DNA-binding transcription factor activity"/>
    <property type="evidence" value="ECO:0007669"/>
    <property type="project" value="InterPro"/>
</dbReference>
<organism evidence="3">
    <name type="scientific">freshwater metagenome</name>
    <dbReference type="NCBI Taxonomy" id="449393"/>
    <lineage>
        <taxon>unclassified sequences</taxon>
        <taxon>metagenomes</taxon>
        <taxon>ecological metagenomes</taxon>
    </lineage>
</organism>